<reference evidence="1" key="1">
    <citation type="journal article" date="2015" name="Nature">
        <title>Complex archaea that bridge the gap between prokaryotes and eukaryotes.</title>
        <authorList>
            <person name="Spang A."/>
            <person name="Saw J.H."/>
            <person name="Jorgensen S.L."/>
            <person name="Zaremba-Niedzwiedzka K."/>
            <person name="Martijn J."/>
            <person name="Lind A.E."/>
            <person name="van Eijk R."/>
            <person name="Schleper C."/>
            <person name="Guy L."/>
            <person name="Ettema T.J."/>
        </authorList>
    </citation>
    <scope>NUCLEOTIDE SEQUENCE</scope>
</reference>
<sequence>METCFADTPRIKGKPFSKRIGNNLLERSNEGSVSYYFGFFSPSQILARKVLSDRIFKEIKSKMYFSRFVEEENK</sequence>
<name>A0A0F9F4Z1_9ZZZZ</name>
<organism evidence="1">
    <name type="scientific">marine sediment metagenome</name>
    <dbReference type="NCBI Taxonomy" id="412755"/>
    <lineage>
        <taxon>unclassified sequences</taxon>
        <taxon>metagenomes</taxon>
        <taxon>ecological metagenomes</taxon>
    </lineage>
</organism>
<protein>
    <submittedName>
        <fullName evidence="1">Uncharacterized protein</fullName>
    </submittedName>
</protein>
<accession>A0A0F9F4Z1</accession>
<evidence type="ECO:0000313" key="1">
    <source>
        <dbReference type="EMBL" id="KKL81333.1"/>
    </source>
</evidence>
<gene>
    <name evidence="1" type="ORF">LCGC14_1995810</name>
</gene>
<dbReference type="AlphaFoldDB" id="A0A0F9F4Z1"/>
<dbReference type="EMBL" id="LAZR01022593">
    <property type="protein sequence ID" value="KKL81333.1"/>
    <property type="molecule type" value="Genomic_DNA"/>
</dbReference>
<proteinExistence type="predicted"/>
<comment type="caution">
    <text evidence="1">The sequence shown here is derived from an EMBL/GenBank/DDBJ whole genome shotgun (WGS) entry which is preliminary data.</text>
</comment>